<name>A0A1R3GK04_COCAP</name>
<dbReference type="EMBL" id="AWWV01014211">
    <property type="protein sequence ID" value="OMO58413.1"/>
    <property type="molecule type" value="Genomic_DNA"/>
</dbReference>
<organism evidence="2 3">
    <name type="scientific">Corchorus capsularis</name>
    <name type="common">Jute</name>
    <dbReference type="NCBI Taxonomy" id="210143"/>
    <lineage>
        <taxon>Eukaryota</taxon>
        <taxon>Viridiplantae</taxon>
        <taxon>Streptophyta</taxon>
        <taxon>Embryophyta</taxon>
        <taxon>Tracheophyta</taxon>
        <taxon>Spermatophyta</taxon>
        <taxon>Magnoliopsida</taxon>
        <taxon>eudicotyledons</taxon>
        <taxon>Gunneridae</taxon>
        <taxon>Pentapetalae</taxon>
        <taxon>rosids</taxon>
        <taxon>malvids</taxon>
        <taxon>Malvales</taxon>
        <taxon>Malvaceae</taxon>
        <taxon>Grewioideae</taxon>
        <taxon>Apeibeae</taxon>
        <taxon>Corchorus</taxon>
    </lineage>
</organism>
<feature type="compositionally biased region" description="Polar residues" evidence="1">
    <location>
        <begin position="62"/>
        <end position="77"/>
    </location>
</feature>
<gene>
    <name evidence="2" type="ORF">CCACVL1_25457</name>
</gene>
<keyword evidence="3" id="KW-1185">Reference proteome</keyword>
<dbReference type="AlphaFoldDB" id="A0A1R3GK04"/>
<evidence type="ECO:0000256" key="1">
    <source>
        <dbReference type="SAM" id="MobiDB-lite"/>
    </source>
</evidence>
<feature type="region of interest" description="Disordered" evidence="1">
    <location>
        <begin position="1"/>
        <end position="91"/>
    </location>
</feature>
<sequence length="91" mass="9545">MSRHRRQASRVLPPELTLEADAAAVPPPKSAHSAQPIASPYGRHGGCGSHGSTTTDRFAAINPSSNIHQDTSGNHSHQTAEEKPSATTKPS</sequence>
<dbReference type="Gramene" id="OMO58413">
    <property type="protein sequence ID" value="OMO58413"/>
    <property type="gene ID" value="CCACVL1_25457"/>
</dbReference>
<protein>
    <submittedName>
        <fullName evidence="2">Pcdc2/rp-8</fullName>
    </submittedName>
</protein>
<accession>A0A1R3GK04</accession>
<comment type="caution">
    <text evidence="2">The sequence shown here is derived from an EMBL/GenBank/DDBJ whole genome shotgun (WGS) entry which is preliminary data.</text>
</comment>
<dbReference type="Proteomes" id="UP000188268">
    <property type="component" value="Unassembled WGS sequence"/>
</dbReference>
<dbReference type="OrthoDB" id="981139at2759"/>
<reference evidence="2 3" key="1">
    <citation type="submission" date="2013-09" db="EMBL/GenBank/DDBJ databases">
        <title>Corchorus capsularis genome sequencing.</title>
        <authorList>
            <person name="Alam M."/>
            <person name="Haque M.S."/>
            <person name="Islam M.S."/>
            <person name="Emdad E.M."/>
            <person name="Islam M.M."/>
            <person name="Ahmed B."/>
            <person name="Halim A."/>
            <person name="Hossen Q.M.M."/>
            <person name="Hossain M.Z."/>
            <person name="Ahmed R."/>
            <person name="Khan M.M."/>
            <person name="Islam R."/>
            <person name="Rashid M.M."/>
            <person name="Khan S.A."/>
            <person name="Rahman M.S."/>
            <person name="Alam M."/>
        </authorList>
    </citation>
    <scope>NUCLEOTIDE SEQUENCE [LARGE SCALE GENOMIC DNA]</scope>
    <source>
        <strain evidence="3">cv. CVL-1</strain>
        <tissue evidence="2">Whole seedling</tissue>
    </source>
</reference>
<proteinExistence type="predicted"/>
<evidence type="ECO:0000313" key="2">
    <source>
        <dbReference type="EMBL" id="OMO58413.1"/>
    </source>
</evidence>
<evidence type="ECO:0000313" key="3">
    <source>
        <dbReference type="Proteomes" id="UP000188268"/>
    </source>
</evidence>
<dbReference type="OMA" id="SAHRHQD"/>